<accession>A0A9P7T1R5</accession>
<organism evidence="3 4">
    <name type="scientific">Claviceps pusilla</name>
    <dbReference type="NCBI Taxonomy" id="123648"/>
    <lineage>
        <taxon>Eukaryota</taxon>
        <taxon>Fungi</taxon>
        <taxon>Dikarya</taxon>
        <taxon>Ascomycota</taxon>
        <taxon>Pezizomycotina</taxon>
        <taxon>Sordariomycetes</taxon>
        <taxon>Hypocreomycetidae</taxon>
        <taxon>Hypocreales</taxon>
        <taxon>Clavicipitaceae</taxon>
        <taxon>Claviceps</taxon>
    </lineage>
</organism>
<evidence type="ECO:0000313" key="3">
    <source>
        <dbReference type="EMBL" id="KAG6013374.1"/>
    </source>
</evidence>
<feature type="compositionally biased region" description="Low complexity" evidence="1">
    <location>
        <begin position="13"/>
        <end position="23"/>
    </location>
</feature>
<feature type="region of interest" description="Disordered" evidence="1">
    <location>
        <begin position="389"/>
        <end position="558"/>
    </location>
</feature>
<feature type="compositionally biased region" description="Polar residues" evidence="1">
    <location>
        <begin position="97"/>
        <end position="107"/>
    </location>
</feature>
<feature type="compositionally biased region" description="Low complexity" evidence="1">
    <location>
        <begin position="207"/>
        <end position="218"/>
    </location>
</feature>
<feature type="compositionally biased region" description="Polar residues" evidence="1">
    <location>
        <begin position="36"/>
        <end position="46"/>
    </location>
</feature>
<comment type="caution">
    <text evidence="3">The sequence shown here is derived from an EMBL/GenBank/DDBJ whole genome shotgun (WGS) entry which is preliminary data.</text>
</comment>
<dbReference type="OrthoDB" id="2247093at2759"/>
<dbReference type="GO" id="GO:0003700">
    <property type="term" value="F:DNA-binding transcription factor activity"/>
    <property type="evidence" value="ECO:0007669"/>
    <property type="project" value="InterPro"/>
</dbReference>
<gene>
    <name evidence="3" type="ORF">E4U43_007321</name>
</gene>
<dbReference type="Proteomes" id="UP000748025">
    <property type="component" value="Unassembled WGS sequence"/>
</dbReference>
<feature type="domain" description="BZIP" evidence="2">
    <location>
        <begin position="326"/>
        <end position="340"/>
    </location>
</feature>
<evidence type="ECO:0000313" key="4">
    <source>
        <dbReference type="Proteomes" id="UP000748025"/>
    </source>
</evidence>
<feature type="region of interest" description="Disordered" evidence="1">
    <location>
        <begin position="207"/>
        <end position="255"/>
    </location>
</feature>
<feature type="compositionally biased region" description="Polar residues" evidence="1">
    <location>
        <begin position="116"/>
        <end position="138"/>
    </location>
</feature>
<dbReference type="PROSITE" id="PS00036">
    <property type="entry name" value="BZIP_BASIC"/>
    <property type="match status" value="1"/>
</dbReference>
<evidence type="ECO:0000259" key="2">
    <source>
        <dbReference type="PROSITE" id="PS00036"/>
    </source>
</evidence>
<feature type="region of interest" description="Disordered" evidence="1">
    <location>
        <begin position="317"/>
        <end position="343"/>
    </location>
</feature>
<proteinExistence type="predicted"/>
<evidence type="ECO:0000256" key="1">
    <source>
        <dbReference type="SAM" id="MobiDB-lite"/>
    </source>
</evidence>
<dbReference type="AlphaFoldDB" id="A0A9P7T1R5"/>
<dbReference type="InterPro" id="IPR004827">
    <property type="entry name" value="bZIP"/>
</dbReference>
<protein>
    <recommendedName>
        <fullName evidence="2">BZIP domain-containing protein</fullName>
    </recommendedName>
</protein>
<keyword evidence="4" id="KW-1185">Reference proteome</keyword>
<dbReference type="CDD" id="cd14686">
    <property type="entry name" value="bZIP"/>
    <property type="match status" value="1"/>
</dbReference>
<dbReference type="EMBL" id="SRPW01000601">
    <property type="protein sequence ID" value="KAG6013374.1"/>
    <property type="molecule type" value="Genomic_DNA"/>
</dbReference>
<feature type="region of interest" description="Disordered" evidence="1">
    <location>
        <begin position="1"/>
        <end position="195"/>
    </location>
</feature>
<sequence length="558" mass="60215">MSQREPAPRPASRRSSASPGRPAAGEDRHAGPLIGSNATFAETDPQSRAKAGGGQHVPSNKSIGMLQILNPPDVQPIQPQEAAESTSRPVHPYAYHSSVQSTLQRSVLSHAASASYPGTPNTGQSSFEPGRQSPTLNYPFSGVHEVRKVLSPKGPRPASIGHLSGSSRDFDPRAQVFSPSATHIKRPREVGSVEEPIRQLPSLQQAQGIALAAGSQASTPSPRPLSQPGKRAIEASYGSAHSTASREIPGSRPSLQAQFPVAAPSLPLPSATRLADSPSAEFMRRSARGAAATLEGQQAYMTLPGSDTPIPVQVDYSQASRKADEKRQRNAKASTRHRRKKKTIQEGNIRQLEDLKEERQHIAEELEHMRQQRDFYRDERNRLRDIVSRTPNIHQHAAGPPSPSPARSIRSNTDHSPVPRQLAATPAPGYGGDFPVTDRATQRPRQSKAEEQHEYTGGPGFSSSLPPGAMASTLSQPYRTVPQRPPSAASSGSVERLPPLRAMEGQPPPSVQHVGPGQTHEQDPRTGQWRPVPPRQVETGWATTPRSVGDKPSQPHAW</sequence>
<reference evidence="3" key="1">
    <citation type="journal article" date="2020" name="bioRxiv">
        <title>Whole genome comparisons of ergot fungi reveals the divergence and evolution of species within the genus Claviceps are the result of varying mechanisms driving genome evolution and host range expansion.</title>
        <authorList>
            <person name="Wyka S.A."/>
            <person name="Mondo S.J."/>
            <person name="Liu M."/>
            <person name="Dettman J."/>
            <person name="Nalam V."/>
            <person name="Broders K.D."/>
        </authorList>
    </citation>
    <scope>NUCLEOTIDE SEQUENCE</scope>
    <source>
        <strain evidence="3">CCC 602</strain>
    </source>
</reference>
<name>A0A9P7T1R5_9HYPO</name>